<evidence type="ECO:0000256" key="1">
    <source>
        <dbReference type="SAM" id="MobiDB-lite"/>
    </source>
</evidence>
<evidence type="ECO:0000313" key="2">
    <source>
        <dbReference type="EMBL" id="CAK9167998.1"/>
    </source>
</evidence>
<name>A0ABC8TKX2_9AQUA</name>
<proteinExistence type="predicted"/>
<feature type="compositionally biased region" description="Basic and acidic residues" evidence="1">
    <location>
        <begin position="12"/>
        <end position="27"/>
    </location>
</feature>
<organism evidence="2 3">
    <name type="scientific">Ilex paraguariensis</name>
    <name type="common">yerba mate</name>
    <dbReference type="NCBI Taxonomy" id="185542"/>
    <lineage>
        <taxon>Eukaryota</taxon>
        <taxon>Viridiplantae</taxon>
        <taxon>Streptophyta</taxon>
        <taxon>Embryophyta</taxon>
        <taxon>Tracheophyta</taxon>
        <taxon>Spermatophyta</taxon>
        <taxon>Magnoliopsida</taxon>
        <taxon>eudicotyledons</taxon>
        <taxon>Gunneridae</taxon>
        <taxon>Pentapetalae</taxon>
        <taxon>asterids</taxon>
        <taxon>campanulids</taxon>
        <taxon>Aquifoliales</taxon>
        <taxon>Aquifoliaceae</taxon>
        <taxon>Ilex</taxon>
    </lineage>
</organism>
<accession>A0ABC8TKX2</accession>
<protein>
    <submittedName>
        <fullName evidence="2">Uncharacterized protein</fullName>
    </submittedName>
</protein>
<comment type="caution">
    <text evidence="2">The sequence shown here is derived from an EMBL/GenBank/DDBJ whole genome shotgun (WGS) entry which is preliminary data.</text>
</comment>
<feature type="non-terminal residue" evidence="2">
    <location>
        <position position="61"/>
    </location>
</feature>
<evidence type="ECO:0000313" key="3">
    <source>
        <dbReference type="Proteomes" id="UP001642360"/>
    </source>
</evidence>
<keyword evidence="3" id="KW-1185">Reference proteome</keyword>
<dbReference type="Proteomes" id="UP001642360">
    <property type="component" value="Unassembled WGS sequence"/>
</dbReference>
<gene>
    <name evidence="2" type="ORF">ILEXP_LOCUS37323</name>
</gene>
<dbReference type="AlphaFoldDB" id="A0ABC8TKX2"/>
<feature type="region of interest" description="Disordered" evidence="1">
    <location>
        <begin position="1"/>
        <end position="27"/>
    </location>
</feature>
<dbReference type="EMBL" id="CAUOFW020004980">
    <property type="protein sequence ID" value="CAK9167998.1"/>
    <property type="molecule type" value="Genomic_DNA"/>
</dbReference>
<reference evidence="2 3" key="1">
    <citation type="submission" date="2024-02" db="EMBL/GenBank/DDBJ databases">
        <authorList>
            <person name="Vignale AGUSTIN F."/>
            <person name="Sosa J E."/>
            <person name="Modenutti C."/>
        </authorList>
    </citation>
    <scope>NUCLEOTIDE SEQUENCE [LARGE SCALE GENOMIC DNA]</scope>
</reference>
<sequence>MICGTRFTSFHPKQDRETTSANSDGEKGSVDLWICNAQGIFVLPFLNQKYHIFLTEFGEIK</sequence>